<keyword evidence="4" id="KW-0805">Transcription regulation</keyword>
<feature type="compositionally biased region" description="Pro residues" evidence="9">
    <location>
        <begin position="179"/>
        <end position="193"/>
    </location>
</feature>
<evidence type="ECO:0000256" key="5">
    <source>
        <dbReference type="ARBA" id="ARBA00023159"/>
    </source>
</evidence>
<feature type="compositionally biased region" description="Acidic residues" evidence="9">
    <location>
        <begin position="616"/>
        <end position="628"/>
    </location>
</feature>
<comment type="similarity">
    <text evidence="1 8">Belongs to the RAP1 family.</text>
</comment>
<dbReference type="Gene3D" id="1.10.10.2170">
    <property type="match status" value="1"/>
</dbReference>
<evidence type="ECO:0000256" key="9">
    <source>
        <dbReference type="SAM" id="MobiDB-lite"/>
    </source>
</evidence>
<dbReference type="InterPro" id="IPR015010">
    <property type="entry name" value="TERF2IP_Myb"/>
</dbReference>
<feature type="domain" description="TERF2-interacting telomeric protein 1 Myb" evidence="10">
    <location>
        <begin position="117"/>
        <end position="173"/>
    </location>
</feature>
<comment type="caution">
    <text evidence="12">The sequence shown here is derived from an EMBL/GenBank/DDBJ whole genome shotgun (WGS) entry which is preliminary data.</text>
</comment>
<evidence type="ECO:0000256" key="1">
    <source>
        <dbReference type="ARBA" id="ARBA00010467"/>
    </source>
</evidence>
<keyword evidence="7 8" id="KW-0539">Nucleus</keyword>
<evidence type="ECO:0000256" key="4">
    <source>
        <dbReference type="ARBA" id="ARBA00023015"/>
    </source>
</evidence>
<feature type="compositionally biased region" description="Basic and acidic residues" evidence="9">
    <location>
        <begin position="478"/>
        <end position="488"/>
    </location>
</feature>
<feature type="region of interest" description="Disordered" evidence="9">
    <location>
        <begin position="172"/>
        <end position="251"/>
    </location>
</feature>
<comment type="subcellular location">
    <subcellularLocation>
        <location evidence="8">Nucleus</location>
    </subcellularLocation>
    <subcellularLocation>
        <location evidence="8">Chromosome</location>
        <location evidence="8">Telomere</location>
    </subcellularLocation>
</comment>
<protein>
    <recommendedName>
        <fullName evidence="8">DNA-binding protein RAP1</fullName>
    </recommendedName>
</protein>
<evidence type="ECO:0000313" key="13">
    <source>
        <dbReference type="Proteomes" id="UP001521116"/>
    </source>
</evidence>
<dbReference type="InterPro" id="IPR009057">
    <property type="entry name" value="Homeodomain-like_sf"/>
</dbReference>
<feature type="compositionally biased region" description="Basic and acidic residues" evidence="9">
    <location>
        <begin position="660"/>
        <end position="674"/>
    </location>
</feature>
<dbReference type="Pfam" id="PF08914">
    <property type="entry name" value="Myb_Rap1"/>
    <property type="match status" value="1"/>
</dbReference>
<evidence type="ECO:0000259" key="10">
    <source>
        <dbReference type="Pfam" id="PF08914"/>
    </source>
</evidence>
<evidence type="ECO:0000313" key="12">
    <source>
        <dbReference type="EMBL" id="KAL1619301.1"/>
    </source>
</evidence>
<proteinExistence type="inferred from homology"/>
<dbReference type="Proteomes" id="UP001521116">
    <property type="component" value="Unassembled WGS sequence"/>
</dbReference>
<feature type="region of interest" description="Disordered" evidence="9">
    <location>
        <begin position="415"/>
        <end position="519"/>
    </location>
</feature>
<evidence type="ECO:0000256" key="2">
    <source>
        <dbReference type="ARBA" id="ARBA00022454"/>
    </source>
</evidence>
<keyword evidence="2 8" id="KW-0158">Chromosome</keyword>
<evidence type="ECO:0000256" key="6">
    <source>
        <dbReference type="ARBA" id="ARBA00023163"/>
    </source>
</evidence>
<dbReference type="EMBL" id="JAJVDC020000191">
    <property type="protein sequence ID" value="KAL1619301.1"/>
    <property type="molecule type" value="Genomic_DNA"/>
</dbReference>
<dbReference type="CDD" id="cd11655">
    <property type="entry name" value="rap1_myb-like"/>
    <property type="match status" value="1"/>
</dbReference>
<dbReference type="InterPro" id="IPR038104">
    <property type="entry name" value="Rap1_C_sf"/>
</dbReference>
<dbReference type="InterPro" id="IPR021661">
    <property type="entry name" value="Rap1_C"/>
</dbReference>
<dbReference type="Gene3D" id="1.10.10.60">
    <property type="entry name" value="Homeodomain-like"/>
    <property type="match status" value="1"/>
</dbReference>
<reference evidence="12 13" key="1">
    <citation type="submission" date="2024-02" db="EMBL/GenBank/DDBJ databases">
        <title>De novo assembly and annotation of 12 fungi associated with fruit tree decline syndrome in Ontario, Canada.</title>
        <authorList>
            <person name="Sulman M."/>
            <person name="Ellouze W."/>
            <person name="Ilyukhin E."/>
        </authorList>
    </citation>
    <scope>NUCLEOTIDE SEQUENCE [LARGE SCALE GENOMIC DNA]</scope>
    <source>
        <strain evidence="12 13">M1-105</strain>
    </source>
</reference>
<sequence>MLVITDVRREPPVKGDLFAGKRFWIAQRCPSRADFVKRVTYNGGHVVPLEKNADYLIVDHVRKDLPPGGISYRFIEKSIEHEALQDPADALYACGPAVGSVREVASTQGVRRSKHPFTHQDDVELYNWVKDCEARGAAISGNEIYKDLERRNNRHSWQSWRDHYIKILRHKPPKTVSANPPPSPPSDPQPTGPIQPSRQSESAKKPREEPMEIKPSPKGKQSLVSPSPPTAPSSTYEPKEPTPWPADEPLSKKAECTLKDFDKLLANAESAMEVADDRTEDAWKAWAKAYPSHSAQEWYEYFNVLVRPVHNDLVVNERRQEIYDNAWDAWEKVREDDATVDDWLAHYREAVLPNFPPPEPGKANQEPETEEEFRNGGDRDSNGHRDGQEELPAEASRTPAKIAINSREQIAAAAELSTAREAPQENPSSIALGKRRREDISPEQDGAAATPSPKRRNTDVEVSFASVQESIEVSPTKKSLESPARRTQEVLSITSSHPSSSLPPDTPPPETLAQNGSPPEITIYEENDEEADLQASELRIRAALDGLDDEQMVDLLLTLRALPTAPDEEDDMTLQDLVVMHTVHFLNQIQSEESQAVWDVGDKLNRFGVMNKLFADDEEDGTDDDHDQETERNGNEPGQEAEQDVWQEIAEVRAEIDGHLKDAHDQPDQAEKQSYKSPLRYGQDPHHYALSATKTSHQPTPQKQHPRPASSSAGTALTSFEITIEPTFDLNTGAQAEAYITSRLAPPYNFPEEHILIALHATCANSTTMADAVLRWMRLTAASGAKKGRRSSVGTAVLPDEPGVWTDDDDRALREGPAGRKRVERKHGRERCRRRRDFLEEL</sequence>
<name>A0ABR3SF57_9PEZI</name>
<feature type="region of interest" description="Disordered" evidence="9">
    <location>
        <begin position="351"/>
        <end position="401"/>
    </location>
</feature>
<evidence type="ECO:0000259" key="11">
    <source>
        <dbReference type="Pfam" id="PF11626"/>
    </source>
</evidence>
<accession>A0ABR3SF57</accession>
<dbReference type="SUPFAM" id="SSF46689">
    <property type="entry name" value="Homeodomain-like"/>
    <property type="match status" value="1"/>
</dbReference>
<keyword evidence="3 8" id="KW-0779">Telomere</keyword>
<comment type="subunit">
    <text evidence="8">Homodimer.</text>
</comment>
<evidence type="ECO:0000256" key="8">
    <source>
        <dbReference type="RuleBase" id="RU367107"/>
    </source>
</evidence>
<dbReference type="Pfam" id="PF11626">
    <property type="entry name" value="Rap1_C"/>
    <property type="match status" value="1"/>
</dbReference>
<dbReference type="InterPro" id="IPR039595">
    <property type="entry name" value="TE2IP/Rap1"/>
</dbReference>
<feature type="region of interest" description="Disordered" evidence="9">
    <location>
        <begin position="660"/>
        <end position="714"/>
    </location>
</feature>
<evidence type="ECO:0000256" key="3">
    <source>
        <dbReference type="ARBA" id="ARBA00022895"/>
    </source>
</evidence>
<feature type="compositionally biased region" description="Polar residues" evidence="9">
    <location>
        <begin position="465"/>
        <end position="477"/>
    </location>
</feature>
<comment type="function">
    <text evidence="8">Involved in the regulation of telomere length, clustering and has a specific role in telomere position effect (TPE).</text>
</comment>
<feature type="compositionally biased region" description="Basic and acidic residues" evidence="9">
    <location>
        <begin position="372"/>
        <end position="388"/>
    </location>
</feature>
<keyword evidence="5" id="KW-0010">Activator</keyword>
<dbReference type="PANTHER" id="PTHR16466:SF6">
    <property type="entry name" value="TELOMERIC REPEAT-BINDING FACTOR 2-INTERACTING PROTEIN 1"/>
    <property type="match status" value="1"/>
</dbReference>
<dbReference type="PANTHER" id="PTHR16466">
    <property type="entry name" value="TELOMERE REPEAT-BINDING FACTOR 2-INTERACTING PROTEIN 1"/>
    <property type="match status" value="1"/>
</dbReference>
<gene>
    <name evidence="12" type="ORF">SLS56_010191</name>
</gene>
<keyword evidence="6" id="KW-0804">Transcription</keyword>
<feature type="compositionally biased region" description="Basic and acidic residues" evidence="9">
    <location>
        <begin position="201"/>
        <end position="212"/>
    </location>
</feature>
<keyword evidence="13" id="KW-1185">Reference proteome</keyword>
<evidence type="ECO:0000256" key="7">
    <source>
        <dbReference type="ARBA" id="ARBA00023242"/>
    </source>
</evidence>
<feature type="compositionally biased region" description="Polar residues" evidence="9">
    <location>
        <begin position="692"/>
        <end position="714"/>
    </location>
</feature>
<feature type="region of interest" description="Disordered" evidence="9">
    <location>
        <begin position="616"/>
        <end position="642"/>
    </location>
</feature>
<organism evidence="12 13">
    <name type="scientific">Neofusicoccum ribis</name>
    <dbReference type="NCBI Taxonomy" id="45134"/>
    <lineage>
        <taxon>Eukaryota</taxon>
        <taxon>Fungi</taxon>
        <taxon>Dikarya</taxon>
        <taxon>Ascomycota</taxon>
        <taxon>Pezizomycotina</taxon>
        <taxon>Dothideomycetes</taxon>
        <taxon>Dothideomycetes incertae sedis</taxon>
        <taxon>Botryosphaeriales</taxon>
        <taxon>Botryosphaeriaceae</taxon>
        <taxon>Neofusicoccum</taxon>
    </lineage>
</organism>
<feature type="compositionally biased region" description="Low complexity" evidence="9">
    <location>
        <begin position="491"/>
        <end position="503"/>
    </location>
</feature>
<feature type="region of interest" description="Disordered" evidence="9">
    <location>
        <begin position="788"/>
        <end position="830"/>
    </location>
</feature>
<feature type="compositionally biased region" description="Basic residues" evidence="9">
    <location>
        <begin position="819"/>
        <end position="830"/>
    </location>
</feature>
<feature type="domain" description="TRF2-interacting telomeric protein/Rap1 C-terminal" evidence="11">
    <location>
        <begin position="748"/>
        <end position="840"/>
    </location>
</feature>